<organism evidence="2 3">
    <name type="scientific">Laccaria amethystina LaAM-08-1</name>
    <dbReference type="NCBI Taxonomy" id="1095629"/>
    <lineage>
        <taxon>Eukaryota</taxon>
        <taxon>Fungi</taxon>
        <taxon>Dikarya</taxon>
        <taxon>Basidiomycota</taxon>
        <taxon>Agaricomycotina</taxon>
        <taxon>Agaricomycetes</taxon>
        <taxon>Agaricomycetidae</taxon>
        <taxon>Agaricales</taxon>
        <taxon>Agaricineae</taxon>
        <taxon>Hydnangiaceae</taxon>
        <taxon>Laccaria</taxon>
    </lineage>
</organism>
<dbReference type="Proteomes" id="UP000054477">
    <property type="component" value="Unassembled WGS sequence"/>
</dbReference>
<keyword evidence="3" id="KW-1185">Reference proteome</keyword>
<reference evidence="3" key="2">
    <citation type="submission" date="2015-01" db="EMBL/GenBank/DDBJ databases">
        <title>Evolutionary Origins and Diversification of the Mycorrhizal Mutualists.</title>
        <authorList>
            <consortium name="DOE Joint Genome Institute"/>
            <consortium name="Mycorrhizal Genomics Consortium"/>
            <person name="Kohler A."/>
            <person name="Kuo A."/>
            <person name="Nagy L.G."/>
            <person name="Floudas D."/>
            <person name="Copeland A."/>
            <person name="Barry K.W."/>
            <person name="Cichocki N."/>
            <person name="Veneault-Fourrey C."/>
            <person name="LaButti K."/>
            <person name="Lindquist E.A."/>
            <person name="Lipzen A."/>
            <person name="Lundell T."/>
            <person name="Morin E."/>
            <person name="Murat C."/>
            <person name="Riley R."/>
            <person name="Ohm R."/>
            <person name="Sun H."/>
            <person name="Tunlid A."/>
            <person name="Henrissat B."/>
            <person name="Grigoriev I.V."/>
            <person name="Hibbett D.S."/>
            <person name="Martin F."/>
        </authorList>
    </citation>
    <scope>NUCLEOTIDE SEQUENCE [LARGE SCALE GENOMIC DNA]</scope>
    <source>
        <strain evidence="3">LaAM-08-1</strain>
    </source>
</reference>
<dbReference type="AlphaFoldDB" id="A0A0C9WQ15"/>
<accession>A0A0C9WQ15</accession>
<dbReference type="InterPro" id="IPR056672">
    <property type="entry name" value="DUF7770"/>
</dbReference>
<evidence type="ECO:0000313" key="2">
    <source>
        <dbReference type="EMBL" id="KIJ89748.1"/>
    </source>
</evidence>
<proteinExistence type="predicted"/>
<reference evidence="2 3" key="1">
    <citation type="submission" date="2014-04" db="EMBL/GenBank/DDBJ databases">
        <authorList>
            <consortium name="DOE Joint Genome Institute"/>
            <person name="Kuo A."/>
            <person name="Kohler A."/>
            <person name="Nagy L.G."/>
            <person name="Floudas D."/>
            <person name="Copeland A."/>
            <person name="Barry K.W."/>
            <person name="Cichocki N."/>
            <person name="Veneault-Fourrey C."/>
            <person name="LaButti K."/>
            <person name="Lindquist E.A."/>
            <person name="Lipzen A."/>
            <person name="Lundell T."/>
            <person name="Morin E."/>
            <person name="Murat C."/>
            <person name="Sun H."/>
            <person name="Tunlid A."/>
            <person name="Henrissat B."/>
            <person name="Grigoriev I.V."/>
            <person name="Hibbett D.S."/>
            <person name="Martin F."/>
            <person name="Nordberg H.P."/>
            <person name="Cantor M.N."/>
            <person name="Hua S.X."/>
        </authorList>
    </citation>
    <scope>NUCLEOTIDE SEQUENCE [LARGE SCALE GENOMIC DNA]</scope>
    <source>
        <strain evidence="2 3">LaAM-08-1</strain>
    </source>
</reference>
<evidence type="ECO:0000259" key="1">
    <source>
        <dbReference type="Pfam" id="PF24968"/>
    </source>
</evidence>
<gene>
    <name evidence="2" type="ORF">K443DRAFT_15821</name>
</gene>
<name>A0A0C9WQ15_9AGAR</name>
<dbReference type="EMBL" id="KN839459">
    <property type="protein sequence ID" value="KIJ89748.1"/>
    <property type="molecule type" value="Genomic_DNA"/>
</dbReference>
<feature type="domain" description="DUF7770" evidence="1">
    <location>
        <begin position="23"/>
        <end position="179"/>
    </location>
</feature>
<protein>
    <recommendedName>
        <fullName evidence="1">DUF7770 domain-containing protein</fullName>
    </recommendedName>
</protein>
<dbReference type="OrthoDB" id="3527137at2759"/>
<dbReference type="Pfam" id="PF24968">
    <property type="entry name" value="DUF7770"/>
    <property type="match status" value="1"/>
</dbReference>
<sequence length="179" mass="19969">MSIHQAYLHEADKTRCISKIVITASGTVNTGSQSTSEQLNYFHWRIYLVLPATEGTNSENQSVLLDMIPTNPPIGTLIISSKSNAASTARNKIELAIAPSPDLTVGQVIDLFIKNRLHHYKFDESGSGCLYWTITAVDLLEKAQYCEADATQNLHGFHEMHAHAHPERHPLPLRKGQFY</sequence>
<evidence type="ECO:0000313" key="3">
    <source>
        <dbReference type="Proteomes" id="UP000054477"/>
    </source>
</evidence>
<dbReference type="HOGENOM" id="CLU_085826_1_0_1"/>
<dbReference type="STRING" id="1095629.A0A0C9WQ15"/>